<evidence type="ECO:0000313" key="1">
    <source>
        <dbReference type="EMBL" id="KAA8904511.1"/>
    </source>
</evidence>
<organism evidence="1 2">
    <name type="scientific">Sphaerosporella brunnea</name>
    <dbReference type="NCBI Taxonomy" id="1250544"/>
    <lineage>
        <taxon>Eukaryota</taxon>
        <taxon>Fungi</taxon>
        <taxon>Dikarya</taxon>
        <taxon>Ascomycota</taxon>
        <taxon>Pezizomycotina</taxon>
        <taxon>Pezizomycetes</taxon>
        <taxon>Pezizales</taxon>
        <taxon>Pyronemataceae</taxon>
        <taxon>Sphaerosporella</taxon>
    </lineage>
</organism>
<keyword evidence="2" id="KW-1185">Reference proteome</keyword>
<evidence type="ECO:0000313" key="2">
    <source>
        <dbReference type="Proteomes" id="UP000326924"/>
    </source>
</evidence>
<reference evidence="1 2" key="1">
    <citation type="submission" date="2019-09" db="EMBL/GenBank/DDBJ databases">
        <title>Draft genome of the ectomycorrhizal ascomycete Sphaerosporella brunnea.</title>
        <authorList>
            <consortium name="DOE Joint Genome Institute"/>
            <person name="Benucci G.M."/>
            <person name="Marozzi G."/>
            <person name="Antonielli L."/>
            <person name="Sanchez S."/>
            <person name="Marco P."/>
            <person name="Wang X."/>
            <person name="Falini L.B."/>
            <person name="Barry K."/>
            <person name="Haridas S."/>
            <person name="Lipzen A."/>
            <person name="Labutti K."/>
            <person name="Grigoriev I.V."/>
            <person name="Murat C."/>
            <person name="Martin F."/>
            <person name="Albertini E."/>
            <person name="Donnini D."/>
            <person name="Bonito G."/>
        </authorList>
    </citation>
    <scope>NUCLEOTIDE SEQUENCE [LARGE SCALE GENOMIC DNA]</scope>
    <source>
        <strain evidence="1 2">Sb_GMNB300</strain>
    </source>
</reference>
<gene>
    <name evidence="1" type="ORF">FN846DRAFT_907807</name>
</gene>
<accession>A0A5J5EV42</accession>
<name>A0A5J5EV42_9PEZI</name>
<dbReference type="EMBL" id="VXIS01000108">
    <property type="protein sequence ID" value="KAA8904511.1"/>
    <property type="molecule type" value="Genomic_DNA"/>
</dbReference>
<dbReference type="InParanoid" id="A0A5J5EV42"/>
<proteinExistence type="predicted"/>
<dbReference type="OrthoDB" id="2411602at2759"/>
<comment type="caution">
    <text evidence="1">The sequence shown here is derived from an EMBL/GenBank/DDBJ whole genome shotgun (WGS) entry which is preliminary data.</text>
</comment>
<protein>
    <submittedName>
        <fullName evidence="1">Uncharacterized protein</fullName>
    </submittedName>
</protein>
<dbReference type="Proteomes" id="UP000326924">
    <property type="component" value="Unassembled WGS sequence"/>
</dbReference>
<dbReference type="AlphaFoldDB" id="A0A5J5EV42"/>
<sequence length="63" mass="7557">MSDWQAFPWQNIKEGLEGRPASWYSEVFDLAFHNLDKKRVANLWKKQLEKPAKKEKGREHDDE</sequence>